<keyword evidence="10" id="KW-1185">Reference proteome</keyword>
<evidence type="ECO:0000256" key="7">
    <source>
        <dbReference type="SAM" id="MobiDB-lite"/>
    </source>
</evidence>
<accession>A0ABY5L420</accession>
<evidence type="ECO:0000313" key="9">
    <source>
        <dbReference type="EMBL" id="UUI76406.1"/>
    </source>
</evidence>
<evidence type="ECO:0000256" key="3">
    <source>
        <dbReference type="ARBA" id="ARBA00022692"/>
    </source>
</evidence>
<keyword evidence="3 6" id="KW-0812">Transmembrane</keyword>
<evidence type="ECO:0000256" key="6">
    <source>
        <dbReference type="RuleBase" id="RU003943"/>
    </source>
</evidence>
<feature type="transmembrane region" description="Helical" evidence="8">
    <location>
        <begin position="173"/>
        <end position="191"/>
    </location>
</feature>
<keyword evidence="4 8" id="KW-1133">Transmembrane helix</keyword>
<name>A0ABY5L420_9CELL</name>
<dbReference type="Pfam" id="PF00950">
    <property type="entry name" value="ABC-3"/>
    <property type="match status" value="1"/>
</dbReference>
<evidence type="ECO:0000256" key="8">
    <source>
        <dbReference type="SAM" id="Phobius"/>
    </source>
</evidence>
<sequence length="310" mass="31617">MTVLEWLAEPWQYEFMQRALLVTVVAAVVCGLLSCWLVLIGWSLLGDAVAHAVLPGVVLAYLAGVPFAVGALVFGLGAVALIGAVRETSGLREDTAIGVVFTTLFALGIVLVSVTPSQVDLGHILFGNVLGVSDADIAQVVVLGVLAFTVLVLKRRDLTLYAFDRTHAHAVGISPRVLAALLLGVLALTVVVALQAIGVVLVVAMLITPGATAFLLTERMSAMLVIAPSIAAACALAGLYASYHLDASSGGMVVLAQGIVFTGVFLLAPRRGVLRRIRGRGGEGAGLPGAPGDAGAPSSVGAEGSPRVGA</sequence>
<evidence type="ECO:0000256" key="2">
    <source>
        <dbReference type="ARBA" id="ARBA00008034"/>
    </source>
</evidence>
<feature type="transmembrane region" description="Helical" evidence="8">
    <location>
        <begin position="96"/>
        <end position="115"/>
    </location>
</feature>
<evidence type="ECO:0000256" key="4">
    <source>
        <dbReference type="ARBA" id="ARBA00022989"/>
    </source>
</evidence>
<feature type="transmembrane region" description="Helical" evidence="8">
    <location>
        <begin position="57"/>
        <end position="84"/>
    </location>
</feature>
<comment type="subcellular location">
    <subcellularLocation>
        <location evidence="6">Cell membrane</location>
        <topology evidence="6">Multi-pass membrane protein</topology>
    </subcellularLocation>
    <subcellularLocation>
        <location evidence="1">Membrane</location>
        <topology evidence="1">Multi-pass membrane protein</topology>
    </subcellularLocation>
</comment>
<dbReference type="Gene3D" id="1.10.3470.10">
    <property type="entry name" value="ABC transporter involved in vitamin B12 uptake, BtuC"/>
    <property type="match status" value="1"/>
</dbReference>
<comment type="similarity">
    <text evidence="2 6">Belongs to the ABC-3 integral membrane protein family.</text>
</comment>
<proteinExistence type="inferred from homology"/>
<feature type="compositionally biased region" description="Low complexity" evidence="7">
    <location>
        <begin position="290"/>
        <end position="302"/>
    </location>
</feature>
<gene>
    <name evidence="9" type="ORF">NP064_05790</name>
</gene>
<feature type="region of interest" description="Disordered" evidence="7">
    <location>
        <begin position="283"/>
        <end position="310"/>
    </location>
</feature>
<dbReference type="CDD" id="cd06550">
    <property type="entry name" value="TM_ABC_iron-siderophores_like"/>
    <property type="match status" value="1"/>
</dbReference>
<organism evidence="9 10">
    <name type="scientific">Cellulomonas chengniuliangii</name>
    <dbReference type="NCBI Taxonomy" id="2968084"/>
    <lineage>
        <taxon>Bacteria</taxon>
        <taxon>Bacillati</taxon>
        <taxon>Actinomycetota</taxon>
        <taxon>Actinomycetes</taxon>
        <taxon>Micrococcales</taxon>
        <taxon>Cellulomonadaceae</taxon>
        <taxon>Cellulomonas</taxon>
    </lineage>
</organism>
<dbReference type="EMBL" id="CP101988">
    <property type="protein sequence ID" value="UUI76406.1"/>
    <property type="molecule type" value="Genomic_DNA"/>
</dbReference>
<dbReference type="InterPro" id="IPR037294">
    <property type="entry name" value="ABC_BtuC-like"/>
</dbReference>
<feature type="transmembrane region" description="Helical" evidence="8">
    <location>
        <begin position="197"/>
        <end position="216"/>
    </location>
</feature>
<protein>
    <submittedName>
        <fullName evidence="9">Metal ABC transporter permease</fullName>
    </submittedName>
</protein>
<dbReference type="PANTHER" id="PTHR30477:SF13">
    <property type="entry name" value="IRON TRANSPORT SYSTEM MEMBRANE PROTEIN HI_0360-RELATED"/>
    <property type="match status" value="1"/>
</dbReference>
<evidence type="ECO:0000256" key="1">
    <source>
        <dbReference type="ARBA" id="ARBA00004141"/>
    </source>
</evidence>
<dbReference type="RefSeq" id="WP_227568679.1">
    <property type="nucleotide sequence ID" value="NZ_CP101988.1"/>
</dbReference>
<evidence type="ECO:0000256" key="5">
    <source>
        <dbReference type="ARBA" id="ARBA00023136"/>
    </source>
</evidence>
<feature type="transmembrane region" description="Helical" evidence="8">
    <location>
        <begin position="20"/>
        <end position="45"/>
    </location>
</feature>
<dbReference type="Proteomes" id="UP001316189">
    <property type="component" value="Chromosome"/>
</dbReference>
<dbReference type="InterPro" id="IPR001626">
    <property type="entry name" value="ABC_TroCD"/>
</dbReference>
<feature type="transmembrane region" description="Helical" evidence="8">
    <location>
        <begin position="135"/>
        <end position="153"/>
    </location>
</feature>
<feature type="transmembrane region" description="Helical" evidence="8">
    <location>
        <begin position="249"/>
        <end position="268"/>
    </location>
</feature>
<evidence type="ECO:0000313" key="10">
    <source>
        <dbReference type="Proteomes" id="UP001316189"/>
    </source>
</evidence>
<keyword evidence="6" id="KW-0813">Transport</keyword>
<feature type="transmembrane region" description="Helical" evidence="8">
    <location>
        <begin position="223"/>
        <end position="243"/>
    </location>
</feature>
<dbReference type="PANTHER" id="PTHR30477">
    <property type="entry name" value="ABC-TRANSPORTER METAL-BINDING PROTEIN"/>
    <property type="match status" value="1"/>
</dbReference>
<dbReference type="SUPFAM" id="SSF81345">
    <property type="entry name" value="ABC transporter involved in vitamin B12 uptake, BtuC"/>
    <property type="match status" value="1"/>
</dbReference>
<reference evidence="9 10" key="1">
    <citation type="submission" date="2022-07" db="EMBL/GenBank/DDBJ databases">
        <title>Novel species in genus cellulomonas.</title>
        <authorList>
            <person name="Ye L."/>
        </authorList>
    </citation>
    <scope>NUCLEOTIDE SEQUENCE [LARGE SCALE GENOMIC DNA]</scope>
    <source>
        <strain evidence="10">zg-Y338</strain>
    </source>
</reference>
<dbReference type="PRINTS" id="PR00173">
    <property type="entry name" value="EDTRNSPORT"/>
</dbReference>
<keyword evidence="5 8" id="KW-0472">Membrane</keyword>